<organism evidence="1 2">
    <name type="scientific">Chironomus riparius</name>
    <dbReference type="NCBI Taxonomy" id="315576"/>
    <lineage>
        <taxon>Eukaryota</taxon>
        <taxon>Metazoa</taxon>
        <taxon>Ecdysozoa</taxon>
        <taxon>Arthropoda</taxon>
        <taxon>Hexapoda</taxon>
        <taxon>Insecta</taxon>
        <taxon>Pterygota</taxon>
        <taxon>Neoptera</taxon>
        <taxon>Endopterygota</taxon>
        <taxon>Diptera</taxon>
        <taxon>Nematocera</taxon>
        <taxon>Chironomoidea</taxon>
        <taxon>Chironomidae</taxon>
        <taxon>Chironominae</taxon>
        <taxon>Chironomus</taxon>
    </lineage>
</organism>
<reference evidence="1" key="2">
    <citation type="submission" date="2022-10" db="EMBL/GenBank/DDBJ databases">
        <authorList>
            <consortium name="ENA_rothamsted_submissions"/>
            <consortium name="culmorum"/>
            <person name="King R."/>
        </authorList>
    </citation>
    <scope>NUCLEOTIDE SEQUENCE</scope>
</reference>
<dbReference type="AlphaFoldDB" id="A0A9N9WS60"/>
<gene>
    <name evidence="1" type="ORF">CHIRRI_LOCUS9820</name>
</gene>
<protein>
    <submittedName>
        <fullName evidence="1">Uncharacterized protein</fullName>
    </submittedName>
</protein>
<keyword evidence="2" id="KW-1185">Reference proteome</keyword>
<reference evidence="1" key="1">
    <citation type="submission" date="2022-01" db="EMBL/GenBank/DDBJ databases">
        <authorList>
            <person name="King R."/>
        </authorList>
    </citation>
    <scope>NUCLEOTIDE SEQUENCE</scope>
</reference>
<dbReference type="Proteomes" id="UP001153620">
    <property type="component" value="Chromosome 3"/>
</dbReference>
<evidence type="ECO:0000313" key="2">
    <source>
        <dbReference type="Proteomes" id="UP001153620"/>
    </source>
</evidence>
<proteinExistence type="predicted"/>
<sequence length="61" mass="7333">MTSMPERDSYSLHQAQYFPSGNCSTRLHSMALFLSSFIIHVHEDINRNTYNLYFFYLINYF</sequence>
<evidence type="ECO:0000313" key="1">
    <source>
        <dbReference type="EMBL" id="CAG9806968.1"/>
    </source>
</evidence>
<name>A0A9N9WS60_9DIPT</name>
<dbReference type="EMBL" id="OU895879">
    <property type="protein sequence ID" value="CAG9806968.1"/>
    <property type="molecule type" value="Genomic_DNA"/>
</dbReference>
<accession>A0A9N9WS60</accession>